<comment type="subcellular location">
    <subcellularLocation>
        <location evidence="1">Membrane</location>
        <topology evidence="1">Multi-pass membrane protein</topology>
    </subcellularLocation>
</comment>
<sequence length="581" mass="64806">MHGMDTGVKRKADKTEHTTDTIEFYEERTPTSSLSSPPENLDSNPSLFQRIANKASWLSKKVDAMGVESTGIQRISPYERGTSKRQFFHVAGLWLSATGGLSSMSSFLLGPLLFGLSFRESLASSLISVTIGCLIAAYCSIMGPQSGCRQMVTARYLFGWWFVKFVALASIVGVMGWSVVNSVVGGEMLAAISNDKVPLWVGIVIVTVLSFLVAIFGIKQVVKVETYLSVPVLTAFLLLYISSSDKYSLVDTYVSKGTLDSSTLKGNWMSFFSLCYSITATWGSITADYYILFPEDTPYVQVFCLTFFGTFLPTCFVGVLGLLLASVAMSYKPWAEQYDSHGMGGLLWAGFQRWNGFGKFCVVVLVFSLVSNNIINTYSAAFSIQLSSVFCAKIPRWFWSIVCTIVYLVCALVGRNHFSTILGNFLPMIGYWISMYFILLFEENIIFRRYFLHLYTKEFPPVTDGMDGTEESEPIGSSKELEKSSVTNIHLLKRRHKKTMHRYNWDKWEDYEVLTHGYAATFAFVVGVAGVVVGMAQAYWIGPIAAKFGEEGGDVAMWLSMAFSGIVYPPCRYLELRKFGR</sequence>
<keyword evidence="4 8" id="KW-0812">Transmembrane</keyword>
<gene>
    <name evidence="9" type="primary">SUVZ07G0710</name>
    <name evidence="9" type="ORF">SUVZ_07G0710</name>
</gene>
<evidence type="ECO:0000256" key="7">
    <source>
        <dbReference type="SAM" id="MobiDB-lite"/>
    </source>
</evidence>
<keyword evidence="3" id="KW-0813">Transport</keyword>
<dbReference type="InterPro" id="IPR001248">
    <property type="entry name" value="Pur-cyt_permease"/>
</dbReference>
<accession>A0ABN8WSS2</accession>
<evidence type="ECO:0000256" key="3">
    <source>
        <dbReference type="ARBA" id="ARBA00022448"/>
    </source>
</evidence>
<dbReference type="PIRSF" id="PIRSF002744">
    <property type="entry name" value="Pur-cyt_permease"/>
    <property type="match status" value="1"/>
</dbReference>
<evidence type="ECO:0000256" key="6">
    <source>
        <dbReference type="ARBA" id="ARBA00023136"/>
    </source>
</evidence>
<evidence type="ECO:0000313" key="9">
    <source>
        <dbReference type="EMBL" id="CAI4062600.1"/>
    </source>
</evidence>
<dbReference type="Pfam" id="PF02133">
    <property type="entry name" value="Transp_cyt_pur"/>
    <property type="match status" value="1"/>
</dbReference>
<evidence type="ECO:0000313" key="10">
    <source>
        <dbReference type="Proteomes" id="UP001162085"/>
    </source>
</evidence>
<evidence type="ECO:0000256" key="1">
    <source>
        <dbReference type="ARBA" id="ARBA00004141"/>
    </source>
</evidence>
<organism evidence="9 10">
    <name type="scientific">Saccharomyces uvarum</name>
    <name type="common">Yeast</name>
    <name type="synonym">Saccharomyces bayanus var. uvarum</name>
    <dbReference type="NCBI Taxonomy" id="230603"/>
    <lineage>
        <taxon>Eukaryota</taxon>
        <taxon>Fungi</taxon>
        <taxon>Dikarya</taxon>
        <taxon>Ascomycota</taxon>
        <taxon>Saccharomycotina</taxon>
        <taxon>Saccharomycetes</taxon>
        <taxon>Saccharomycetales</taxon>
        <taxon>Saccharomycetaceae</taxon>
        <taxon>Saccharomyces</taxon>
    </lineage>
</organism>
<feature type="transmembrane region" description="Helical" evidence="8">
    <location>
        <begin position="156"/>
        <end position="177"/>
    </location>
</feature>
<feature type="transmembrane region" description="Helical" evidence="8">
    <location>
        <begin position="356"/>
        <end position="375"/>
    </location>
</feature>
<feature type="transmembrane region" description="Helical" evidence="8">
    <location>
        <begin position="421"/>
        <end position="441"/>
    </location>
</feature>
<evidence type="ECO:0008006" key="11">
    <source>
        <dbReference type="Google" id="ProtNLM"/>
    </source>
</evidence>
<feature type="transmembrane region" description="Helical" evidence="8">
    <location>
        <begin position="268"/>
        <end position="291"/>
    </location>
</feature>
<feature type="transmembrane region" description="Helical" evidence="8">
    <location>
        <begin position="396"/>
        <end position="415"/>
    </location>
</feature>
<protein>
    <recommendedName>
        <fullName evidence="11">Tpn1p</fullName>
    </recommendedName>
</protein>
<feature type="transmembrane region" description="Helical" evidence="8">
    <location>
        <begin position="87"/>
        <end position="110"/>
    </location>
</feature>
<evidence type="ECO:0000256" key="4">
    <source>
        <dbReference type="ARBA" id="ARBA00022692"/>
    </source>
</evidence>
<dbReference type="Proteomes" id="UP001162085">
    <property type="component" value="Chromosome 7"/>
</dbReference>
<keyword evidence="10" id="KW-1185">Reference proteome</keyword>
<keyword evidence="5 8" id="KW-1133">Transmembrane helix</keyword>
<feature type="compositionally biased region" description="Polar residues" evidence="7">
    <location>
        <begin position="30"/>
        <end position="41"/>
    </location>
</feature>
<dbReference type="InterPro" id="IPR026030">
    <property type="entry name" value="Pur-cyt_permease_Fcy2/21/22"/>
</dbReference>
<feature type="transmembrane region" description="Helical" evidence="8">
    <location>
        <begin position="517"/>
        <end position="540"/>
    </location>
</feature>
<comment type="similarity">
    <text evidence="2">Belongs to the purine-cytosine permease (2.A.39) family.</text>
</comment>
<keyword evidence="6 8" id="KW-0472">Membrane</keyword>
<evidence type="ECO:0000256" key="8">
    <source>
        <dbReference type="SAM" id="Phobius"/>
    </source>
</evidence>
<feature type="region of interest" description="Disordered" evidence="7">
    <location>
        <begin position="1"/>
        <end position="41"/>
    </location>
</feature>
<feature type="transmembrane region" description="Helical" evidence="8">
    <location>
        <begin position="197"/>
        <end position="217"/>
    </location>
</feature>
<feature type="transmembrane region" description="Helical" evidence="8">
    <location>
        <begin position="122"/>
        <end position="144"/>
    </location>
</feature>
<evidence type="ECO:0000256" key="2">
    <source>
        <dbReference type="ARBA" id="ARBA00008974"/>
    </source>
</evidence>
<dbReference type="CDD" id="cd11484">
    <property type="entry name" value="SLC-NCS1sbd_CobB-like"/>
    <property type="match status" value="1"/>
</dbReference>
<dbReference type="PANTHER" id="PTHR31806:SF17">
    <property type="entry name" value="VITAMIN B6 TRANSPORTER TPN1"/>
    <property type="match status" value="1"/>
</dbReference>
<name>A0ABN8WSS2_SACUV</name>
<evidence type="ECO:0000256" key="5">
    <source>
        <dbReference type="ARBA" id="ARBA00022989"/>
    </source>
</evidence>
<dbReference type="Gene3D" id="1.10.4160.10">
    <property type="entry name" value="Hydantoin permease"/>
    <property type="match status" value="1"/>
</dbReference>
<proteinExistence type="inferred from homology"/>
<feature type="compositionally biased region" description="Basic and acidic residues" evidence="7">
    <location>
        <begin position="7"/>
        <end position="29"/>
    </location>
</feature>
<dbReference type="PANTHER" id="PTHR31806">
    <property type="entry name" value="PURINE-CYTOSINE PERMEASE FCY2-RELATED"/>
    <property type="match status" value="1"/>
</dbReference>
<reference evidence="9" key="1">
    <citation type="submission" date="2022-10" db="EMBL/GenBank/DDBJ databases">
        <authorList>
            <person name="Byrne P K."/>
        </authorList>
    </citation>
    <scope>NUCLEOTIDE SEQUENCE</scope>
    <source>
        <strain evidence="9">ZP964</strain>
    </source>
</reference>
<feature type="transmembrane region" description="Helical" evidence="8">
    <location>
        <begin position="303"/>
        <end position="329"/>
    </location>
</feature>
<dbReference type="EMBL" id="OX365934">
    <property type="protein sequence ID" value="CAI4062600.1"/>
    <property type="molecule type" value="Genomic_DNA"/>
</dbReference>